<gene>
    <name evidence="2" type="ORF">GWI33_014310</name>
</gene>
<proteinExistence type="predicted"/>
<evidence type="ECO:0000256" key="1">
    <source>
        <dbReference type="SAM" id="MobiDB-lite"/>
    </source>
</evidence>
<reference evidence="2" key="1">
    <citation type="submission" date="2020-08" db="EMBL/GenBank/DDBJ databases">
        <title>Genome sequencing and assembly of the red palm weevil Rhynchophorus ferrugineus.</title>
        <authorList>
            <person name="Dias G.B."/>
            <person name="Bergman C.M."/>
            <person name="Manee M."/>
        </authorList>
    </citation>
    <scope>NUCLEOTIDE SEQUENCE</scope>
    <source>
        <strain evidence="2">AA-2017</strain>
        <tissue evidence="2">Whole larva</tissue>
    </source>
</reference>
<dbReference type="AlphaFoldDB" id="A0A834I5B0"/>
<dbReference type="Proteomes" id="UP000625711">
    <property type="component" value="Unassembled WGS sequence"/>
</dbReference>
<sequence>MHPSCTCTHSPNENNVALRYGNGGRASDGLGSGGDGGSTDKARAMFDRRPSAVGEFRSYLGGGYGECTGWTDLAVVASKACRQWICSVC</sequence>
<feature type="compositionally biased region" description="Gly residues" evidence="1">
    <location>
        <begin position="21"/>
        <end position="37"/>
    </location>
</feature>
<name>A0A834I5B0_RHYFE</name>
<evidence type="ECO:0000313" key="2">
    <source>
        <dbReference type="EMBL" id="KAF7272947.1"/>
    </source>
</evidence>
<feature type="region of interest" description="Disordered" evidence="1">
    <location>
        <begin position="18"/>
        <end position="42"/>
    </location>
</feature>
<comment type="caution">
    <text evidence="2">The sequence shown here is derived from an EMBL/GenBank/DDBJ whole genome shotgun (WGS) entry which is preliminary data.</text>
</comment>
<evidence type="ECO:0000313" key="3">
    <source>
        <dbReference type="Proteomes" id="UP000625711"/>
    </source>
</evidence>
<dbReference type="EMBL" id="JAACXV010013642">
    <property type="protein sequence ID" value="KAF7272947.1"/>
    <property type="molecule type" value="Genomic_DNA"/>
</dbReference>
<protein>
    <submittedName>
        <fullName evidence="2">Uncharacterized protein</fullName>
    </submittedName>
</protein>
<accession>A0A834I5B0</accession>
<organism evidence="2 3">
    <name type="scientific">Rhynchophorus ferrugineus</name>
    <name type="common">Red palm weevil</name>
    <name type="synonym">Curculio ferrugineus</name>
    <dbReference type="NCBI Taxonomy" id="354439"/>
    <lineage>
        <taxon>Eukaryota</taxon>
        <taxon>Metazoa</taxon>
        <taxon>Ecdysozoa</taxon>
        <taxon>Arthropoda</taxon>
        <taxon>Hexapoda</taxon>
        <taxon>Insecta</taxon>
        <taxon>Pterygota</taxon>
        <taxon>Neoptera</taxon>
        <taxon>Endopterygota</taxon>
        <taxon>Coleoptera</taxon>
        <taxon>Polyphaga</taxon>
        <taxon>Cucujiformia</taxon>
        <taxon>Curculionidae</taxon>
        <taxon>Dryophthorinae</taxon>
        <taxon>Rhynchophorus</taxon>
    </lineage>
</organism>
<keyword evidence="3" id="KW-1185">Reference proteome</keyword>